<dbReference type="EMBL" id="VZPO01000007">
    <property type="protein sequence ID" value="KAB0502826.1"/>
    <property type="molecule type" value="Genomic_DNA"/>
</dbReference>
<name>A0A7V7TN93_9PSED</name>
<dbReference type="RefSeq" id="WP_038982879.1">
    <property type="nucleotide sequence ID" value="NZ_JABTYG010000027.1"/>
</dbReference>
<dbReference type="Proteomes" id="UP000434925">
    <property type="component" value="Unassembled WGS sequence"/>
</dbReference>
<protein>
    <recommendedName>
        <fullName evidence="4">Lipoprotein</fullName>
    </recommendedName>
</protein>
<sequence>MKKLLLSLFIGLLLSGCATAPSYQVPDGLWYAEKEDPDHYRYHVYVYFKDDSHFIWWRTTETQEVVMKRLAYYTHDHPGVDNPTLYTRLGDQLKGERHIVNRSSEGILQATATQTFNGRFDGDELVMEFVSASVWASGDDAGRDVVRWSMKQLKSQPAK</sequence>
<proteinExistence type="predicted"/>
<feature type="signal peptide" evidence="1">
    <location>
        <begin position="1"/>
        <end position="20"/>
    </location>
</feature>
<dbReference type="PROSITE" id="PS51257">
    <property type="entry name" value="PROKAR_LIPOPROTEIN"/>
    <property type="match status" value="1"/>
</dbReference>
<accession>A0A7V7TN93</accession>
<evidence type="ECO:0000256" key="1">
    <source>
        <dbReference type="SAM" id="SignalP"/>
    </source>
</evidence>
<gene>
    <name evidence="2" type="ORF">F7R14_19555</name>
</gene>
<evidence type="ECO:0000313" key="2">
    <source>
        <dbReference type="EMBL" id="KAB0502826.1"/>
    </source>
</evidence>
<feature type="chain" id="PRO_5030890781" description="Lipoprotein" evidence="1">
    <location>
        <begin position="21"/>
        <end position="159"/>
    </location>
</feature>
<reference evidence="2 3" key="1">
    <citation type="submission" date="2019-09" db="EMBL/GenBank/DDBJ databases">
        <title>Draft genome sequences of 48 bacterial type strains from the CCUG.</title>
        <authorList>
            <person name="Tunovic T."/>
            <person name="Pineiro-Iglesias B."/>
            <person name="Unosson C."/>
            <person name="Inganas E."/>
            <person name="Ohlen M."/>
            <person name="Cardew S."/>
            <person name="Jensie-Markopoulos S."/>
            <person name="Salva-Serra F."/>
            <person name="Jaen-Luchoro D."/>
            <person name="Karlsson R."/>
            <person name="Svensson-Stadler L."/>
            <person name="Chun J."/>
            <person name="Moore E."/>
        </authorList>
    </citation>
    <scope>NUCLEOTIDE SEQUENCE [LARGE SCALE GENOMIC DNA]</scope>
    <source>
        <strain evidence="2 3">CCUG 51522</strain>
    </source>
</reference>
<evidence type="ECO:0008006" key="4">
    <source>
        <dbReference type="Google" id="ProtNLM"/>
    </source>
</evidence>
<organism evidence="2 3">
    <name type="scientific">Pseudomonas lini</name>
    <dbReference type="NCBI Taxonomy" id="163011"/>
    <lineage>
        <taxon>Bacteria</taxon>
        <taxon>Pseudomonadati</taxon>
        <taxon>Pseudomonadota</taxon>
        <taxon>Gammaproteobacteria</taxon>
        <taxon>Pseudomonadales</taxon>
        <taxon>Pseudomonadaceae</taxon>
        <taxon>Pseudomonas</taxon>
    </lineage>
</organism>
<keyword evidence="1" id="KW-0732">Signal</keyword>
<dbReference type="AlphaFoldDB" id="A0A7V7TN93"/>
<comment type="caution">
    <text evidence="2">The sequence shown here is derived from an EMBL/GenBank/DDBJ whole genome shotgun (WGS) entry which is preliminary data.</text>
</comment>
<evidence type="ECO:0000313" key="3">
    <source>
        <dbReference type="Proteomes" id="UP000434925"/>
    </source>
</evidence>